<dbReference type="GO" id="GO:0005829">
    <property type="term" value="C:cytosol"/>
    <property type="evidence" value="ECO:0007669"/>
    <property type="project" value="TreeGrafter"/>
</dbReference>
<dbReference type="AlphaFoldDB" id="A0A494TF50"/>
<dbReference type="Proteomes" id="UP000276254">
    <property type="component" value="Chromosome"/>
</dbReference>
<gene>
    <name evidence="2" type="ORF">D3Y57_08160</name>
</gene>
<evidence type="ECO:0000259" key="1">
    <source>
        <dbReference type="Pfam" id="PF00117"/>
    </source>
</evidence>
<dbReference type="InterPro" id="IPR044992">
    <property type="entry name" value="ChyE-like"/>
</dbReference>
<keyword evidence="2" id="KW-0315">Glutamine amidotransferase</keyword>
<keyword evidence="3" id="KW-1185">Reference proteome</keyword>
<dbReference type="KEGG" id="spha:D3Y57_08160"/>
<dbReference type="PANTHER" id="PTHR42695:SF5">
    <property type="entry name" value="GLUTAMINE AMIDOTRANSFERASE YLR126C-RELATED"/>
    <property type="match status" value="1"/>
</dbReference>
<organism evidence="2 3">
    <name type="scientific">Sphingomonas paeninsulae</name>
    <dbReference type="NCBI Taxonomy" id="2319844"/>
    <lineage>
        <taxon>Bacteria</taxon>
        <taxon>Pseudomonadati</taxon>
        <taxon>Pseudomonadota</taxon>
        <taxon>Alphaproteobacteria</taxon>
        <taxon>Sphingomonadales</taxon>
        <taxon>Sphingomonadaceae</taxon>
        <taxon>Sphingomonas</taxon>
    </lineage>
</organism>
<dbReference type="PANTHER" id="PTHR42695">
    <property type="entry name" value="GLUTAMINE AMIDOTRANSFERASE YLR126C-RELATED"/>
    <property type="match status" value="1"/>
</dbReference>
<dbReference type="NCBIfam" id="NF005458">
    <property type="entry name" value="PRK07053.1"/>
    <property type="match status" value="1"/>
</dbReference>
<dbReference type="InterPro" id="IPR017926">
    <property type="entry name" value="GATASE"/>
</dbReference>
<keyword evidence="2" id="KW-0808">Transferase</keyword>
<dbReference type="EMBL" id="CP032829">
    <property type="protein sequence ID" value="AYJ85954.1"/>
    <property type="molecule type" value="Genomic_DNA"/>
</dbReference>
<dbReference type="RefSeq" id="WP_121152578.1">
    <property type="nucleotide sequence ID" value="NZ_CP032829.1"/>
</dbReference>
<proteinExistence type="predicted"/>
<dbReference type="SUPFAM" id="SSF52317">
    <property type="entry name" value="Class I glutamine amidotransferase-like"/>
    <property type="match status" value="1"/>
</dbReference>
<name>A0A494TF50_SPHPE</name>
<protein>
    <submittedName>
        <fullName evidence="2">Glutamine amidotransferase</fullName>
    </submittedName>
</protein>
<evidence type="ECO:0000313" key="3">
    <source>
        <dbReference type="Proteomes" id="UP000276254"/>
    </source>
</evidence>
<reference evidence="2 3" key="1">
    <citation type="submission" date="2018-09" db="EMBL/GenBank/DDBJ databases">
        <title>Sphingomonas peninsula sp. nov., isolated from fildes peninsula, Antarctic soil.</title>
        <authorList>
            <person name="Yingchao G."/>
        </authorList>
    </citation>
    <scope>NUCLEOTIDE SEQUENCE [LARGE SCALE GENOMIC DNA]</scope>
    <source>
        <strain evidence="2 3">YZ-8</strain>
    </source>
</reference>
<evidence type="ECO:0000313" key="2">
    <source>
        <dbReference type="EMBL" id="AYJ85954.1"/>
    </source>
</evidence>
<dbReference type="CDD" id="cd01741">
    <property type="entry name" value="GATase1_1"/>
    <property type="match status" value="1"/>
</dbReference>
<dbReference type="GO" id="GO:0016740">
    <property type="term" value="F:transferase activity"/>
    <property type="evidence" value="ECO:0007669"/>
    <property type="project" value="UniProtKB-KW"/>
</dbReference>
<sequence>MSSESTKAKRGLIIRHVPHEGIAGFRDPIEAAGYELDRIDVCGPEFATADFLSPDLLILMGGPMAVYERYAHPWINHEVERLAERLDHGLPTLGICLGAQLVAAALGAEIYAGPTKEVGFAPLTLTEAGSASPVAHLTDVPILHWHGDTFDLPPGTELLASTPSYPHQAFRRGRELLALQCHAEMGTDPRIDAWIAESSDYLSQANVCPNALRSEYDITGPVSERAGQRMITAWLTELNQPLQSNV</sequence>
<accession>A0A494TF50</accession>
<dbReference type="Gene3D" id="3.40.50.880">
    <property type="match status" value="1"/>
</dbReference>
<dbReference type="OrthoDB" id="9813383at2"/>
<dbReference type="Pfam" id="PF00117">
    <property type="entry name" value="GATase"/>
    <property type="match status" value="1"/>
</dbReference>
<feature type="domain" description="Glutamine amidotransferase" evidence="1">
    <location>
        <begin position="51"/>
        <end position="190"/>
    </location>
</feature>
<dbReference type="InterPro" id="IPR029062">
    <property type="entry name" value="Class_I_gatase-like"/>
</dbReference>
<dbReference type="PROSITE" id="PS51273">
    <property type="entry name" value="GATASE_TYPE_1"/>
    <property type="match status" value="1"/>
</dbReference>